<dbReference type="EMBL" id="CABITT030000002">
    <property type="protein sequence ID" value="VVA93607.1"/>
    <property type="molecule type" value="Genomic_DNA"/>
</dbReference>
<evidence type="ECO:0000256" key="1">
    <source>
        <dbReference type="SAM" id="MobiDB-lite"/>
    </source>
</evidence>
<sequence>MGRVYLIEKDEPAYTCATCNAQIALPPPLMDYWIGYYEFYHVRLGPDFLHLYWGHEVSCVNCCSVIGWRDVDETFRFEHGRILPPQNPPLPVIPAGPQNPPPLVNPSGPQHPPLPDDSPPQHPPLPEGSPPPIPPPPVDPPPPDVQP</sequence>
<dbReference type="OrthoDB" id="1090772at2759"/>
<dbReference type="Proteomes" id="UP000489600">
    <property type="component" value="Unassembled WGS sequence"/>
</dbReference>
<proteinExistence type="predicted"/>
<keyword evidence="3" id="KW-1185">Reference proteome</keyword>
<reference evidence="2" key="1">
    <citation type="submission" date="2019-07" db="EMBL/GenBank/DDBJ databases">
        <authorList>
            <person name="Dittberner H."/>
        </authorList>
    </citation>
    <scope>NUCLEOTIDE SEQUENCE [LARGE SCALE GENOMIC DNA]</scope>
</reference>
<dbReference type="AlphaFoldDB" id="A0A565AW89"/>
<protein>
    <submittedName>
        <fullName evidence="2">Uncharacterized protein</fullName>
    </submittedName>
</protein>
<feature type="region of interest" description="Disordered" evidence="1">
    <location>
        <begin position="86"/>
        <end position="147"/>
    </location>
</feature>
<comment type="caution">
    <text evidence="2">The sequence shown here is derived from an EMBL/GenBank/DDBJ whole genome shotgun (WGS) entry which is preliminary data.</text>
</comment>
<accession>A0A565AW89</accession>
<organism evidence="2 3">
    <name type="scientific">Arabis nemorensis</name>
    <dbReference type="NCBI Taxonomy" id="586526"/>
    <lineage>
        <taxon>Eukaryota</taxon>
        <taxon>Viridiplantae</taxon>
        <taxon>Streptophyta</taxon>
        <taxon>Embryophyta</taxon>
        <taxon>Tracheophyta</taxon>
        <taxon>Spermatophyta</taxon>
        <taxon>Magnoliopsida</taxon>
        <taxon>eudicotyledons</taxon>
        <taxon>Gunneridae</taxon>
        <taxon>Pentapetalae</taxon>
        <taxon>rosids</taxon>
        <taxon>malvids</taxon>
        <taxon>Brassicales</taxon>
        <taxon>Brassicaceae</taxon>
        <taxon>Arabideae</taxon>
        <taxon>Arabis</taxon>
    </lineage>
</organism>
<name>A0A565AW89_9BRAS</name>
<evidence type="ECO:0000313" key="3">
    <source>
        <dbReference type="Proteomes" id="UP000489600"/>
    </source>
</evidence>
<evidence type="ECO:0000313" key="2">
    <source>
        <dbReference type="EMBL" id="VVA93607.1"/>
    </source>
</evidence>
<gene>
    <name evidence="2" type="ORF">ANE_LOCUS4052</name>
</gene>